<evidence type="ECO:0008006" key="3">
    <source>
        <dbReference type="Google" id="ProtNLM"/>
    </source>
</evidence>
<sequence>MVFYAEITNTSKETCDRDLSGAPLAFEVCKLENNSRVWSSVGYT</sequence>
<keyword evidence="2" id="KW-1185">Reference proteome</keyword>
<accession>A0ABN2AYV9</accession>
<dbReference type="EMBL" id="BAAANV010000002">
    <property type="protein sequence ID" value="GAA1530156.1"/>
    <property type="molecule type" value="Genomic_DNA"/>
</dbReference>
<proteinExistence type="predicted"/>
<dbReference type="RefSeq" id="WP_346029305.1">
    <property type="nucleotide sequence ID" value="NZ_BAAANV010000002.1"/>
</dbReference>
<protein>
    <recommendedName>
        <fullName evidence="3">DUF4352 domain-containing protein</fullName>
    </recommendedName>
</protein>
<evidence type="ECO:0000313" key="2">
    <source>
        <dbReference type="Proteomes" id="UP001501288"/>
    </source>
</evidence>
<name>A0ABN2AYV9_9MICO</name>
<comment type="caution">
    <text evidence="1">The sequence shown here is derived from an EMBL/GenBank/DDBJ whole genome shotgun (WGS) entry which is preliminary data.</text>
</comment>
<gene>
    <name evidence="1" type="ORF">GCM10009762_00810</name>
</gene>
<evidence type="ECO:0000313" key="1">
    <source>
        <dbReference type="EMBL" id="GAA1530156.1"/>
    </source>
</evidence>
<reference evidence="1 2" key="1">
    <citation type="journal article" date="2019" name="Int. J. Syst. Evol. Microbiol.">
        <title>The Global Catalogue of Microorganisms (GCM) 10K type strain sequencing project: providing services to taxonomists for standard genome sequencing and annotation.</title>
        <authorList>
            <consortium name="The Broad Institute Genomics Platform"/>
            <consortium name="The Broad Institute Genome Sequencing Center for Infectious Disease"/>
            <person name="Wu L."/>
            <person name="Ma J."/>
        </authorList>
    </citation>
    <scope>NUCLEOTIDE SEQUENCE [LARGE SCALE GENOMIC DNA]</scope>
    <source>
        <strain evidence="1 2">JCM 14588</strain>
    </source>
</reference>
<dbReference type="Proteomes" id="UP001501288">
    <property type="component" value="Unassembled WGS sequence"/>
</dbReference>
<organism evidence="1 2">
    <name type="scientific">Dermacoccus barathri</name>
    <dbReference type="NCBI Taxonomy" id="322601"/>
    <lineage>
        <taxon>Bacteria</taxon>
        <taxon>Bacillati</taxon>
        <taxon>Actinomycetota</taxon>
        <taxon>Actinomycetes</taxon>
        <taxon>Micrococcales</taxon>
        <taxon>Dermacoccaceae</taxon>
        <taxon>Dermacoccus</taxon>
    </lineage>
</organism>